<keyword evidence="1" id="KW-1133">Transmembrane helix</keyword>
<feature type="domain" description="DUF418" evidence="2">
    <location>
        <begin position="243"/>
        <end position="406"/>
    </location>
</feature>
<dbReference type="EMBL" id="CP071517">
    <property type="protein sequence ID" value="QSX76408.1"/>
    <property type="molecule type" value="Genomic_DNA"/>
</dbReference>
<proteinExistence type="predicted"/>
<feature type="transmembrane region" description="Helical" evidence="1">
    <location>
        <begin position="101"/>
        <end position="119"/>
    </location>
</feature>
<evidence type="ECO:0000313" key="4">
    <source>
        <dbReference type="Proteomes" id="UP000663400"/>
    </source>
</evidence>
<feature type="transmembrane region" description="Helical" evidence="1">
    <location>
        <begin position="59"/>
        <end position="89"/>
    </location>
</feature>
<evidence type="ECO:0000259" key="2">
    <source>
        <dbReference type="Pfam" id="PF04235"/>
    </source>
</evidence>
<feature type="transmembrane region" description="Helical" evidence="1">
    <location>
        <begin position="125"/>
        <end position="140"/>
    </location>
</feature>
<dbReference type="Pfam" id="PF04235">
    <property type="entry name" value="DUF418"/>
    <property type="match status" value="1"/>
</dbReference>
<dbReference type="InterPro" id="IPR007349">
    <property type="entry name" value="DUF418"/>
</dbReference>
<sequence length="414" mass="44684">MTEAVALAPVEARQRLHTLDVLRGFALLGIALMNVEYFGRPLADVGSGVDPALRGVDYVLSWLIYVFVQGKFWILFSLLFGMGFALMATRTHAAGGGFSKLYVRRSLGLLVIGLVHALAIWAGDILVTYAIGALLLLLFRDASPQKQGRLGALLYGAPVLGLLLMSVVMLAMQAAGSSAGDDHAGSAHEAAEQAARAAEIAAYSTGSWWQATVVRAEYLLTHIPEMLVFECFALGIFLIGAWLLRSGAIADPAAHALLYRRLRRFALPAGLVLALLSAAVTVQLDWKDDSAHAMLAMAVMLAAGPLLSLGYLALLVGAVQTALGARVLGLLAPAGRMALSNYLLQSLVGTWLFYGYGLGLWGSVPRRWQVAGVVVGFALQVLLSRVWLAYFRHGPAEWLWRAWTYRHFPAMRAR</sequence>
<dbReference type="RefSeq" id="WP_200609440.1">
    <property type="nucleotide sequence ID" value="NZ_CP071517.1"/>
</dbReference>
<protein>
    <submittedName>
        <fullName evidence="3">DUF418 domain-containing protein</fullName>
    </submittedName>
</protein>
<dbReference type="PANTHER" id="PTHR30590">
    <property type="entry name" value="INNER MEMBRANE PROTEIN"/>
    <property type="match status" value="1"/>
</dbReference>
<keyword evidence="1" id="KW-0472">Membrane</keyword>
<dbReference type="PANTHER" id="PTHR30590:SF2">
    <property type="entry name" value="INNER MEMBRANE PROTEIN"/>
    <property type="match status" value="1"/>
</dbReference>
<dbReference type="Proteomes" id="UP000663400">
    <property type="component" value="Chromosome"/>
</dbReference>
<evidence type="ECO:0000256" key="1">
    <source>
        <dbReference type="SAM" id="Phobius"/>
    </source>
</evidence>
<feature type="transmembrane region" description="Helical" evidence="1">
    <location>
        <begin position="339"/>
        <end position="356"/>
    </location>
</feature>
<feature type="transmembrane region" description="Helical" evidence="1">
    <location>
        <begin position="296"/>
        <end position="319"/>
    </location>
</feature>
<keyword evidence="1" id="KW-0812">Transmembrane</keyword>
<reference evidence="3 4" key="1">
    <citation type="submission" date="2021-02" db="EMBL/GenBank/DDBJ databases">
        <title>Lysobacter arenosi sp. nov., isolated from soil of gangwondo yeongwol, south Korea.</title>
        <authorList>
            <person name="Kim K.R."/>
            <person name="Kim K.H."/>
            <person name="Jeon C.O."/>
        </authorList>
    </citation>
    <scope>NUCLEOTIDE SEQUENCE [LARGE SCALE GENOMIC DNA]</scope>
    <source>
        <strain evidence="3 4">R7</strain>
    </source>
</reference>
<feature type="transmembrane region" description="Helical" evidence="1">
    <location>
        <begin position="265"/>
        <end position="284"/>
    </location>
</feature>
<evidence type="ECO:0000313" key="3">
    <source>
        <dbReference type="EMBL" id="QSX76408.1"/>
    </source>
</evidence>
<gene>
    <name evidence="3" type="ORF">HIV01_008020</name>
</gene>
<organism evidence="3 4">
    <name type="scientific">Lysobacter arenosi</name>
    <dbReference type="NCBI Taxonomy" id="2795387"/>
    <lineage>
        <taxon>Bacteria</taxon>
        <taxon>Pseudomonadati</taxon>
        <taxon>Pseudomonadota</taxon>
        <taxon>Gammaproteobacteria</taxon>
        <taxon>Lysobacterales</taxon>
        <taxon>Lysobacteraceae</taxon>
        <taxon>Lysobacter</taxon>
    </lineage>
</organism>
<feature type="transmembrane region" description="Helical" evidence="1">
    <location>
        <begin position="226"/>
        <end position="244"/>
    </location>
</feature>
<keyword evidence="4" id="KW-1185">Reference proteome</keyword>
<name>A0ABX7RFY9_9GAMM</name>
<feature type="transmembrane region" description="Helical" evidence="1">
    <location>
        <begin position="152"/>
        <end position="172"/>
    </location>
</feature>
<feature type="transmembrane region" description="Helical" evidence="1">
    <location>
        <begin position="21"/>
        <end position="39"/>
    </location>
</feature>
<accession>A0ABX7RFY9</accession>
<dbReference type="InterPro" id="IPR052529">
    <property type="entry name" value="Bact_Transport_Assoc"/>
</dbReference>
<feature type="transmembrane region" description="Helical" evidence="1">
    <location>
        <begin position="368"/>
        <end position="391"/>
    </location>
</feature>